<dbReference type="OrthoDB" id="24539at10239"/>
<reference evidence="1 2" key="1">
    <citation type="journal article" date="2016" name="Genome Announc.">
        <title>Genome Sequences of Pseudomonas oryzihabitans Phage POR1 and Pseudomonas aeruginosa Phage PAE1.</title>
        <authorList>
            <person name="Dyson Z.A."/>
            <person name="Seviour R.J."/>
            <person name="Tucci J."/>
            <person name="Petrovski S."/>
        </authorList>
    </citation>
    <scope>NUCLEOTIDE SEQUENCE [LARGE SCALE GENOMIC DNA]</scope>
</reference>
<organism evidence="1 2">
    <name type="scientific">Pseudomonas phage PAE1</name>
    <dbReference type="NCBI Taxonomy" id="1718273"/>
    <lineage>
        <taxon>Viruses</taxon>
        <taxon>Duplodnaviria</taxon>
        <taxon>Heunggongvirae</taxon>
        <taxon>Uroviricota</taxon>
        <taxon>Caudoviricetes</taxon>
        <taxon>Mesyanzhinovviridae</taxon>
        <taxon>Rabinowitzvirinae</taxon>
        <taxon>Yuavirus</taxon>
        <taxon>Yuavirus PAE1</taxon>
        <taxon>Pseudomonas virus PAE1</taxon>
    </lineage>
</organism>
<accession>A0A0N7EMH9</accession>
<dbReference type="GeneID" id="26642104"/>
<name>A0A0N7EMH9_9CAUD</name>
<dbReference type="KEGG" id="vg:26642104"/>
<proteinExistence type="predicted"/>
<gene>
    <name evidence="1" type="ORF">PAE1_75</name>
</gene>
<keyword evidence="2" id="KW-1185">Reference proteome</keyword>
<sequence length="54" mass="6422">MKENRDWELCWIVPGGSLQTKKVTGYARACQEAKNLRFKMRKTEGVRIWIMSEF</sequence>
<dbReference type="EMBL" id="KT734862">
    <property type="protein sequence ID" value="ALF51575.1"/>
    <property type="molecule type" value="Genomic_DNA"/>
</dbReference>
<evidence type="ECO:0000313" key="2">
    <source>
        <dbReference type="Proteomes" id="UP000204629"/>
    </source>
</evidence>
<dbReference type="RefSeq" id="YP_009215766.1">
    <property type="nucleotide sequence ID" value="NC_028980.1"/>
</dbReference>
<protein>
    <submittedName>
        <fullName evidence="1">Uncharacterized protein</fullName>
    </submittedName>
</protein>
<evidence type="ECO:0000313" key="1">
    <source>
        <dbReference type="EMBL" id="ALF51575.1"/>
    </source>
</evidence>
<dbReference type="Proteomes" id="UP000204629">
    <property type="component" value="Segment"/>
</dbReference>